<dbReference type="GO" id="GO:0006950">
    <property type="term" value="P:response to stress"/>
    <property type="evidence" value="ECO:0007669"/>
    <property type="project" value="TreeGrafter"/>
</dbReference>
<dbReference type="Pfam" id="PF12802">
    <property type="entry name" value="MarR_2"/>
    <property type="match status" value="1"/>
</dbReference>
<feature type="domain" description="HTH marR-type" evidence="1">
    <location>
        <begin position="10"/>
        <end position="144"/>
    </location>
</feature>
<dbReference type="RefSeq" id="WP_185259029.1">
    <property type="nucleotide sequence ID" value="NZ_AP023368.1"/>
</dbReference>
<reference evidence="2 3" key="1">
    <citation type="submission" date="2020-08" db="EMBL/GenBank/DDBJ databases">
        <title>Draft genome sequencing of an Anaerocolumna strain isolated from anoxic soil subjected to BSD treatment.</title>
        <authorList>
            <person name="Uek A."/>
            <person name="Tonouchi A."/>
        </authorList>
    </citation>
    <scope>NUCLEOTIDE SEQUENCE [LARGE SCALE GENOMIC DNA]</scope>
    <source>
        <strain evidence="2 3">CTTW</strain>
    </source>
</reference>
<dbReference type="SUPFAM" id="SSF46785">
    <property type="entry name" value="Winged helix' DNA-binding domain"/>
    <property type="match status" value="1"/>
</dbReference>
<evidence type="ECO:0000313" key="2">
    <source>
        <dbReference type="EMBL" id="BCJ98715.1"/>
    </source>
</evidence>
<dbReference type="EMBL" id="AP023368">
    <property type="protein sequence ID" value="BCJ98715.1"/>
    <property type="molecule type" value="Genomic_DNA"/>
</dbReference>
<dbReference type="AlphaFoldDB" id="A0A7I8DNS5"/>
<reference evidence="2 3" key="2">
    <citation type="submission" date="2020-08" db="EMBL/GenBank/DDBJ databases">
        <authorList>
            <person name="Ueki A."/>
            <person name="Tonouchi A."/>
        </authorList>
    </citation>
    <scope>NUCLEOTIDE SEQUENCE [LARGE SCALE GENOMIC DNA]</scope>
    <source>
        <strain evidence="2 3">CTTW</strain>
    </source>
</reference>
<dbReference type="PANTHER" id="PTHR33164">
    <property type="entry name" value="TRANSCRIPTIONAL REGULATOR, MARR FAMILY"/>
    <property type="match status" value="1"/>
</dbReference>
<dbReference type="InterPro" id="IPR039422">
    <property type="entry name" value="MarR/SlyA-like"/>
</dbReference>
<dbReference type="InterPro" id="IPR000835">
    <property type="entry name" value="HTH_MarR-typ"/>
</dbReference>
<proteinExistence type="predicted"/>
<keyword evidence="3" id="KW-1185">Reference proteome</keyword>
<evidence type="ECO:0000313" key="3">
    <source>
        <dbReference type="Proteomes" id="UP000515703"/>
    </source>
</evidence>
<dbReference type="SMART" id="SM00347">
    <property type="entry name" value="HTH_MARR"/>
    <property type="match status" value="1"/>
</dbReference>
<dbReference type="Proteomes" id="UP000515703">
    <property type="component" value="Chromosome"/>
</dbReference>
<evidence type="ECO:0000259" key="1">
    <source>
        <dbReference type="PROSITE" id="PS50995"/>
    </source>
</evidence>
<dbReference type="Gene3D" id="1.10.10.10">
    <property type="entry name" value="Winged helix-like DNA-binding domain superfamily/Winged helix DNA-binding domain"/>
    <property type="match status" value="1"/>
</dbReference>
<dbReference type="GO" id="GO:0003700">
    <property type="term" value="F:DNA-binding transcription factor activity"/>
    <property type="evidence" value="ECO:0007669"/>
    <property type="project" value="InterPro"/>
</dbReference>
<sequence>MSKLEEMTNQQYIFGALFVVANRVDTLLEREFKKFDITTKQWFLSVVIDNLFDCPPTIKEAAREMGSSHQNVKQVALKLEQKGLLVLEKDEKDSRATRLRLAENSVDFWKSLRAESAEFMGALFKNISDEEKAAARSFLKKMLSNIAEMDKNEGGYKYD</sequence>
<dbReference type="InterPro" id="IPR036388">
    <property type="entry name" value="WH-like_DNA-bd_sf"/>
</dbReference>
<dbReference type="PROSITE" id="PS50995">
    <property type="entry name" value="HTH_MARR_2"/>
    <property type="match status" value="1"/>
</dbReference>
<protein>
    <submittedName>
        <fullName evidence="2">MarR family transcriptional regulator</fullName>
    </submittedName>
</protein>
<dbReference type="PANTHER" id="PTHR33164:SF58">
    <property type="entry name" value="DNA-BINDING TRANSCRIPTIONAL REPRESSOR SCOC"/>
    <property type="match status" value="1"/>
</dbReference>
<name>A0A7I8DNS5_9FIRM</name>
<accession>A0A7I8DNS5</accession>
<gene>
    <name evidence="2" type="ORF">bsdcttw_17560</name>
</gene>
<dbReference type="KEGG" id="acht:bsdcttw_17560"/>
<dbReference type="InterPro" id="IPR036390">
    <property type="entry name" value="WH_DNA-bd_sf"/>
</dbReference>
<organism evidence="2 3">
    <name type="scientific">Anaerocolumna chitinilytica</name>
    <dbReference type="NCBI Taxonomy" id="1727145"/>
    <lineage>
        <taxon>Bacteria</taxon>
        <taxon>Bacillati</taxon>
        <taxon>Bacillota</taxon>
        <taxon>Clostridia</taxon>
        <taxon>Lachnospirales</taxon>
        <taxon>Lachnospiraceae</taxon>
        <taxon>Anaerocolumna</taxon>
    </lineage>
</organism>